<evidence type="ECO:0000313" key="1">
    <source>
        <dbReference type="EMBL" id="SCB74543.1"/>
    </source>
</evidence>
<reference evidence="1 2" key="1">
    <citation type="submission" date="2016-08" db="EMBL/GenBank/DDBJ databases">
        <authorList>
            <person name="Seilhamer J.J."/>
        </authorList>
    </citation>
    <scope>NUCLEOTIDE SEQUENCE [LARGE SCALE GENOMIC DNA]</scope>
    <source>
        <strain evidence="1 2">IEBC_T61001</strain>
    </source>
</reference>
<name>A0A1C3YWW9_BACTU</name>
<gene>
    <name evidence="1" type="ORF">BTT61001_00017</name>
</gene>
<protein>
    <submittedName>
        <fullName evidence="1">Uncharacterized protein</fullName>
    </submittedName>
</protein>
<dbReference type="Proteomes" id="UP000195991">
    <property type="component" value="Unassembled WGS sequence"/>
</dbReference>
<dbReference type="EMBL" id="FMBI01000002">
    <property type="protein sequence ID" value="SCB74543.1"/>
    <property type="molecule type" value="Genomic_DNA"/>
</dbReference>
<accession>A0A1C3YWW9</accession>
<proteinExistence type="predicted"/>
<evidence type="ECO:0000313" key="2">
    <source>
        <dbReference type="Proteomes" id="UP000195991"/>
    </source>
</evidence>
<organism evidence="1 2">
    <name type="scientific">Bacillus thuringiensis</name>
    <dbReference type="NCBI Taxonomy" id="1428"/>
    <lineage>
        <taxon>Bacteria</taxon>
        <taxon>Bacillati</taxon>
        <taxon>Bacillota</taxon>
        <taxon>Bacilli</taxon>
        <taxon>Bacillales</taxon>
        <taxon>Bacillaceae</taxon>
        <taxon>Bacillus</taxon>
        <taxon>Bacillus cereus group</taxon>
    </lineage>
</organism>
<sequence length="9" mass="1015">MKKVLPNEG</sequence>